<dbReference type="InterPro" id="IPR023214">
    <property type="entry name" value="HAD_sf"/>
</dbReference>
<evidence type="ECO:0000313" key="4">
    <source>
        <dbReference type="Proteomes" id="UP000075591"/>
    </source>
</evidence>
<keyword evidence="2" id="KW-0460">Magnesium</keyword>
<evidence type="ECO:0000313" key="3">
    <source>
        <dbReference type="EMBL" id="KXX90072.1"/>
    </source>
</evidence>
<dbReference type="PANTHER" id="PTHR43434">
    <property type="entry name" value="PHOSPHOGLYCOLATE PHOSPHATASE"/>
    <property type="match status" value="1"/>
</dbReference>
<dbReference type="GO" id="GO:0008967">
    <property type="term" value="F:phosphoglycolate phosphatase activity"/>
    <property type="evidence" value="ECO:0007669"/>
    <property type="project" value="TreeGrafter"/>
</dbReference>
<dbReference type="SFLD" id="SFLDS00003">
    <property type="entry name" value="Haloacid_Dehalogenase"/>
    <property type="match status" value="1"/>
</dbReference>
<protein>
    <submittedName>
        <fullName evidence="3">Phosphoglycolate phosphatase</fullName>
    </submittedName>
</protein>
<reference evidence="3 4" key="1">
    <citation type="submission" date="2015-12" db="EMBL/GenBank/DDBJ databases">
        <title>Bacillus cereus Group isolate.</title>
        <authorList>
            <person name="Kovac J."/>
        </authorList>
    </citation>
    <scope>NUCLEOTIDE SEQUENCE [LARGE SCALE GENOMIC DNA]</scope>
    <source>
        <strain evidence="3 4">FSL W8-0275</strain>
    </source>
</reference>
<dbReference type="CDD" id="cd07523">
    <property type="entry name" value="HAD_YsbA-like"/>
    <property type="match status" value="1"/>
</dbReference>
<dbReference type="AlphaFoldDB" id="A0A150AYN7"/>
<dbReference type="PATRIC" id="fig|1396.421.peg.5969"/>
<name>A0A150AYN7_BACCE</name>
<dbReference type="Pfam" id="PF13419">
    <property type="entry name" value="HAD_2"/>
    <property type="match status" value="1"/>
</dbReference>
<gene>
    <name evidence="3" type="ORF">AT274_01565</name>
</gene>
<dbReference type="GO" id="GO:0005829">
    <property type="term" value="C:cytosol"/>
    <property type="evidence" value="ECO:0007669"/>
    <property type="project" value="TreeGrafter"/>
</dbReference>
<dbReference type="GO" id="GO:0006281">
    <property type="term" value="P:DNA repair"/>
    <property type="evidence" value="ECO:0007669"/>
    <property type="project" value="TreeGrafter"/>
</dbReference>
<comment type="caution">
    <text evidence="3">The sequence shown here is derived from an EMBL/GenBank/DDBJ whole genome shotgun (WGS) entry which is preliminary data.</text>
</comment>
<dbReference type="InterPro" id="IPR050155">
    <property type="entry name" value="HAD-like_hydrolase_sf"/>
</dbReference>
<sequence>MNILWDFDGTLFNTYPAYTKILSLVLGEEIDKQEIYKKLKISYSHALDYYNVSSDQKEKIKSLKKELSPKDMKPFDGVEEILKFADKNVIMTHKHRDGVLAILKYYGWDKYFVDMVTIDNGFPRKPNPSAYTYLHQKHKIDLAIGDRELDLLPAKELGIITCMFQGQSDVADYYLNDYSEFFNKGIPLSKQLYLQQ</sequence>
<dbReference type="SUPFAM" id="SSF56784">
    <property type="entry name" value="HAD-like"/>
    <property type="match status" value="1"/>
</dbReference>
<evidence type="ECO:0000256" key="2">
    <source>
        <dbReference type="ARBA" id="ARBA00022842"/>
    </source>
</evidence>
<dbReference type="SFLD" id="SFLDG01129">
    <property type="entry name" value="C1.5:_HAD__Beta-PGM__Phosphata"/>
    <property type="match status" value="1"/>
</dbReference>
<dbReference type="PANTHER" id="PTHR43434:SF25">
    <property type="entry name" value="PHOSPHOGLYCOLATE PHOSPHATASE"/>
    <property type="match status" value="1"/>
</dbReference>
<proteinExistence type="predicted"/>
<dbReference type="InterPro" id="IPR041492">
    <property type="entry name" value="HAD_2"/>
</dbReference>
<dbReference type="Gene3D" id="1.10.150.240">
    <property type="entry name" value="Putative phosphatase, domain 2"/>
    <property type="match status" value="1"/>
</dbReference>
<dbReference type="Proteomes" id="UP000075591">
    <property type="component" value="Unassembled WGS sequence"/>
</dbReference>
<dbReference type="Gene3D" id="3.40.50.1000">
    <property type="entry name" value="HAD superfamily/HAD-like"/>
    <property type="match status" value="1"/>
</dbReference>
<dbReference type="RefSeq" id="WP_001024262.1">
    <property type="nucleotide sequence ID" value="NZ_AP022912.1"/>
</dbReference>
<accession>A0A150AYN7</accession>
<dbReference type="InterPro" id="IPR023198">
    <property type="entry name" value="PGP-like_dom2"/>
</dbReference>
<organism evidence="3 4">
    <name type="scientific">Bacillus cereus</name>
    <dbReference type="NCBI Taxonomy" id="1396"/>
    <lineage>
        <taxon>Bacteria</taxon>
        <taxon>Bacillati</taxon>
        <taxon>Bacillota</taxon>
        <taxon>Bacilli</taxon>
        <taxon>Bacillales</taxon>
        <taxon>Bacillaceae</taxon>
        <taxon>Bacillus</taxon>
        <taxon>Bacillus cereus group</taxon>
    </lineage>
</organism>
<dbReference type="EMBL" id="LOMT01000123">
    <property type="protein sequence ID" value="KXX90072.1"/>
    <property type="molecule type" value="Genomic_DNA"/>
</dbReference>
<evidence type="ECO:0000256" key="1">
    <source>
        <dbReference type="ARBA" id="ARBA00022801"/>
    </source>
</evidence>
<keyword evidence="1" id="KW-0378">Hydrolase</keyword>
<dbReference type="InterPro" id="IPR036412">
    <property type="entry name" value="HAD-like_sf"/>
</dbReference>